<gene>
    <name evidence="1" type="ORF">C9I88_13385</name>
</gene>
<accession>A0A2T3MIY9</accession>
<dbReference type="EMBL" id="PYLW01000015">
    <property type="protein sequence ID" value="PSV95188.1"/>
    <property type="molecule type" value="Genomic_DNA"/>
</dbReference>
<protein>
    <recommendedName>
        <fullName evidence="3">Serine protease</fullName>
    </recommendedName>
</protein>
<sequence length="243" mass="28311">MLENENKYVVYSGQPFHDHAQDNFGAEAVKGISGSPLILATQDANVYFHGVINRISNKGVNSMPCARGLSPIKEYINNIIFYDKDKFDSDFKLMTYNRDILKKEKFKIWVDDWKSSSENSGYYQNLESKLKIMHGDYYEEYLYIELEKIMIGDECIKNDIESNSTLYESYIELSQTAAREHMHEYVDSSKEAVKFYKEVSNEHYRTIDSDLIGFGLKVTDKKKLAHYDIATWMAVCKLRFTKI</sequence>
<dbReference type="RefSeq" id="WP_107237583.1">
    <property type="nucleotide sequence ID" value="NZ_PYLW01000015.1"/>
</dbReference>
<evidence type="ECO:0000313" key="2">
    <source>
        <dbReference type="Proteomes" id="UP000241954"/>
    </source>
</evidence>
<evidence type="ECO:0008006" key="3">
    <source>
        <dbReference type="Google" id="ProtNLM"/>
    </source>
</evidence>
<dbReference type="AlphaFoldDB" id="A0A2T3MIY9"/>
<reference evidence="1 2" key="1">
    <citation type="submission" date="2018-01" db="EMBL/GenBank/DDBJ databases">
        <title>Whole genome sequencing of Histamine producing bacteria.</title>
        <authorList>
            <person name="Butler K."/>
        </authorList>
    </citation>
    <scope>NUCLEOTIDE SEQUENCE [LARGE SCALE GENOMIC DNA]</scope>
    <source>
        <strain evidence="1 2">NCIMB 13481</strain>
    </source>
</reference>
<proteinExistence type="predicted"/>
<name>A0A2T3MIY9_9GAMM</name>
<dbReference type="Proteomes" id="UP000241954">
    <property type="component" value="Unassembled WGS sequence"/>
</dbReference>
<comment type="caution">
    <text evidence="1">The sequence shown here is derived from an EMBL/GenBank/DDBJ whole genome shotgun (WGS) entry which is preliminary data.</text>
</comment>
<organism evidence="1 2">
    <name type="scientific">Photobacterium iliopiscarium</name>
    <dbReference type="NCBI Taxonomy" id="56192"/>
    <lineage>
        <taxon>Bacteria</taxon>
        <taxon>Pseudomonadati</taxon>
        <taxon>Pseudomonadota</taxon>
        <taxon>Gammaproteobacteria</taxon>
        <taxon>Vibrionales</taxon>
        <taxon>Vibrionaceae</taxon>
        <taxon>Photobacterium</taxon>
    </lineage>
</organism>
<evidence type="ECO:0000313" key="1">
    <source>
        <dbReference type="EMBL" id="PSV95188.1"/>
    </source>
</evidence>